<feature type="domain" description="CdaR GGDEF-like" evidence="4">
    <location>
        <begin position="285"/>
        <end position="420"/>
    </location>
</feature>
<sequence length="536" mass="61639">MKVIDVLQVPSLNEMKILAGGKGCERDVETVNMMDAPDIIPYLKPNEFLITTAYHFKDEPMMLKQLVVTMAEKKCAALGVKTKRYLNEIPPEVFAAADELGLPLIEIPASLSLGEIVFQSLRAILDQRTDELTYAMEIHKQFTQLIMRGKGTDKLLSNLSDMIGHHIMLINQHLKPLSYSTTQTKLFSFLSSLQKQGYTFPVHPMKFSFTILATKQTFTAFPVYMSEKRIGYLLVSGEIKDEDRLNSLIIEQAANVLSFAMMKETALNQFNRSVRNDFFYHFLEGTFSTETEIINRAKEFSLNHSYKYICSVGKLDMIEATVTYKQHQQKIELIFEFIEEELIDSKSPIHFFTKGEQCILLYEIPHFSQEVNNLFELVLQEIQQKISAYYNDTISFGVSSLCQNLLYVPNAYKEAEAALKDGMLSKKRQFIQSYRMKDIIELLRAVPQEDLRSFYAYTLRGFESVGKEEEQTLLQTLSVYLDTQCQISETAKRLYVHRNTVVYRLEKCEDILGGNIKDSEMALRIRLALKIKSLLN</sequence>
<dbReference type="Pfam" id="PF13556">
    <property type="entry name" value="HTH_30"/>
    <property type="match status" value="1"/>
</dbReference>
<proteinExistence type="inferred from homology"/>
<evidence type="ECO:0000313" key="5">
    <source>
        <dbReference type="EMBL" id="MBD3107221.1"/>
    </source>
</evidence>
<dbReference type="InterPro" id="IPR041522">
    <property type="entry name" value="CdaR_GGDEF"/>
</dbReference>
<evidence type="ECO:0000313" key="6">
    <source>
        <dbReference type="Proteomes" id="UP000602076"/>
    </source>
</evidence>
<dbReference type="Proteomes" id="UP000602076">
    <property type="component" value="Unassembled WGS sequence"/>
</dbReference>
<reference evidence="5" key="1">
    <citation type="submission" date="2020-09" db="EMBL/GenBank/DDBJ databases">
        <title>Bacillus faecalis sp. nov., a moderately halophilic bacterium isolated from cow faeces.</title>
        <authorList>
            <person name="Jiang L."/>
            <person name="Lee J."/>
        </authorList>
    </citation>
    <scope>NUCLEOTIDE SEQUENCE</scope>
    <source>
        <strain evidence="5">AGMB 02131</strain>
    </source>
</reference>
<dbReference type="AlphaFoldDB" id="A0A927CTL8"/>
<dbReference type="Gene3D" id="1.10.10.2840">
    <property type="entry name" value="PucR C-terminal helix-turn-helix domain"/>
    <property type="match status" value="1"/>
</dbReference>
<evidence type="ECO:0000259" key="4">
    <source>
        <dbReference type="Pfam" id="PF17853"/>
    </source>
</evidence>
<dbReference type="InterPro" id="IPR051448">
    <property type="entry name" value="CdaR-like_regulators"/>
</dbReference>
<feature type="domain" description="Purine catabolism PurC-like" evidence="2">
    <location>
        <begin position="5"/>
        <end position="124"/>
    </location>
</feature>
<dbReference type="Pfam" id="PF07905">
    <property type="entry name" value="PucR"/>
    <property type="match status" value="1"/>
</dbReference>
<organism evidence="5 6">
    <name type="scientific">Peribacillus faecalis</name>
    <dbReference type="NCBI Taxonomy" id="2772559"/>
    <lineage>
        <taxon>Bacteria</taxon>
        <taxon>Bacillati</taxon>
        <taxon>Bacillota</taxon>
        <taxon>Bacilli</taxon>
        <taxon>Bacillales</taxon>
        <taxon>Bacillaceae</taxon>
        <taxon>Peribacillus</taxon>
    </lineage>
</organism>
<feature type="domain" description="PucR C-terminal helix-turn-helix" evidence="3">
    <location>
        <begin position="473"/>
        <end position="531"/>
    </location>
</feature>
<keyword evidence="6" id="KW-1185">Reference proteome</keyword>
<dbReference type="PANTHER" id="PTHR33744">
    <property type="entry name" value="CARBOHYDRATE DIACID REGULATOR"/>
    <property type="match status" value="1"/>
</dbReference>
<comment type="similarity">
    <text evidence="1">Belongs to the CdaR family.</text>
</comment>
<dbReference type="InterPro" id="IPR025736">
    <property type="entry name" value="PucR_C-HTH_dom"/>
</dbReference>
<evidence type="ECO:0000259" key="3">
    <source>
        <dbReference type="Pfam" id="PF13556"/>
    </source>
</evidence>
<comment type="caution">
    <text evidence="5">The sequence shown here is derived from an EMBL/GenBank/DDBJ whole genome shotgun (WGS) entry which is preliminary data.</text>
</comment>
<dbReference type="EMBL" id="JACXSI010000004">
    <property type="protein sequence ID" value="MBD3107221.1"/>
    <property type="molecule type" value="Genomic_DNA"/>
</dbReference>
<name>A0A927CTL8_9BACI</name>
<protein>
    <submittedName>
        <fullName evidence="5">PucR family transcriptional regulator</fullName>
    </submittedName>
</protein>
<evidence type="ECO:0000256" key="1">
    <source>
        <dbReference type="ARBA" id="ARBA00006754"/>
    </source>
</evidence>
<dbReference type="Pfam" id="PF17853">
    <property type="entry name" value="GGDEF_2"/>
    <property type="match status" value="1"/>
</dbReference>
<accession>A0A927CTL8</accession>
<dbReference type="InterPro" id="IPR042070">
    <property type="entry name" value="PucR_C-HTH_sf"/>
</dbReference>
<dbReference type="PANTHER" id="PTHR33744:SF1">
    <property type="entry name" value="DNA-BINDING TRANSCRIPTIONAL ACTIVATOR ADER"/>
    <property type="match status" value="1"/>
</dbReference>
<evidence type="ECO:0000259" key="2">
    <source>
        <dbReference type="Pfam" id="PF07905"/>
    </source>
</evidence>
<dbReference type="InterPro" id="IPR012914">
    <property type="entry name" value="PucR_dom"/>
</dbReference>
<gene>
    <name evidence="5" type="ORF">IEO70_02495</name>
</gene>